<dbReference type="InterPro" id="IPR051532">
    <property type="entry name" value="Ester_Hydrolysis_Enzymes"/>
</dbReference>
<dbReference type="Pfam" id="PF00657">
    <property type="entry name" value="Lipase_GDSL"/>
    <property type="match status" value="1"/>
</dbReference>
<dbReference type="Gene3D" id="3.40.50.1110">
    <property type="entry name" value="SGNH hydrolase"/>
    <property type="match status" value="1"/>
</dbReference>
<dbReference type="PANTHER" id="PTHR30383:SF5">
    <property type="entry name" value="SGNH HYDROLASE-TYPE ESTERASE DOMAIN-CONTAINING PROTEIN"/>
    <property type="match status" value="1"/>
</dbReference>
<name>A0A916JNM7_9FLAO</name>
<dbReference type="PANTHER" id="PTHR30383">
    <property type="entry name" value="THIOESTERASE 1/PROTEASE 1/LYSOPHOSPHOLIPASE L1"/>
    <property type="match status" value="1"/>
</dbReference>
<dbReference type="InterPro" id="IPR036514">
    <property type="entry name" value="SGNH_hydro_sf"/>
</dbReference>
<accession>A0A916JNM7</accession>
<organism evidence="1 2">
    <name type="scientific">Parvicella tangerina</name>
    <dbReference type="NCBI Taxonomy" id="2829795"/>
    <lineage>
        <taxon>Bacteria</taxon>
        <taxon>Pseudomonadati</taxon>
        <taxon>Bacteroidota</taxon>
        <taxon>Flavobacteriia</taxon>
        <taxon>Flavobacteriales</taxon>
        <taxon>Parvicellaceae</taxon>
        <taxon>Parvicella</taxon>
    </lineage>
</organism>
<evidence type="ECO:0000313" key="2">
    <source>
        <dbReference type="Proteomes" id="UP000683507"/>
    </source>
</evidence>
<gene>
    <name evidence="1" type="ORF">CRYO30217_01890</name>
</gene>
<dbReference type="GO" id="GO:0004622">
    <property type="term" value="F:phosphatidylcholine lysophospholipase activity"/>
    <property type="evidence" value="ECO:0007669"/>
    <property type="project" value="TreeGrafter"/>
</dbReference>
<evidence type="ECO:0008006" key="3">
    <source>
        <dbReference type="Google" id="ProtNLM"/>
    </source>
</evidence>
<dbReference type="KEGG" id="ptan:CRYO30217_01890"/>
<keyword evidence="2" id="KW-1185">Reference proteome</keyword>
<reference evidence="1" key="1">
    <citation type="submission" date="2021-04" db="EMBL/GenBank/DDBJ databases">
        <authorList>
            <person name="Rodrigo-Torres L."/>
            <person name="Arahal R. D."/>
            <person name="Lucena T."/>
        </authorList>
    </citation>
    <scope>NUCLEOTIDE SEQUENCE</scope>
    <source>
        <strain evidence="1">AS29M-1</strain>
    </source>
</reference>
<evidence type="ECO:0000313" key="1">
    <source>
        <dbReference type="EMBL" id="CAG5082359.1"/>
    </source>
</evidence>
<sequence>MKLKSIKYIVPVLCFSTLTNSCLKSDFEIVSRSEGEADFTHYVSVGNSLTQGYQDGGLHNEKAQQSNSYPAIIARQMKMCNPDMDEFIQPLVSGNGSGFRILSTDSEGELTVLAPSDEGGMEADPSFDAWGEKRVKYNNLGVAGIAVWQIMGRNLQERIVNHATLGGVGLLGGEPLNPYGRFLNFGADPVSIGGGGETYNYIDKIKESDATFFTCWLGNNDVLGWTLNGGDPGEFSVAGIGIIETTPLTEVDEFREKYDSALVAFHNMGAKGVCATLPDVTSIPMVTTVNEAYLEVEELWITEGATGNVRLKTDEDMILLYGLESIQQNDKGLTQANPIEHIYVMDRDEMAIVQQRTAELNTVIRELAAKYDFGVVDMHQYLDDFASGFYLDGVEFSAKFVEGGVFSLDGVHPNTKGYAIIANFFIDAINEKYGSNIPKVNVNEYKGIIFPND</sequence>
<dbReference type="SUPFAM" id="SSF52266">
    <property type="entry name" value="SGNH hydrolase"/>
    <property type="match status" value="1"/>
</dbReference>
<dbReference type="EMBL" id="OU015584">
    <property type="protein sequence ID" value="CAG5082359.1"/>
    <property type="molecule type" value="Genomic_DNA"/>
</dbReference>
<protein>
    <recommendedName>
        <fullName evidence="3">SGNH/GDSL hydrolase family protein</fullName>
    </recommendedName>
</protein>
<dbReference type="Proteomes" id="UP000683507">
    <property type="component" value="Chromosome"/>
</dbReference>
<dbReference type="InterPro" id="IPR001087">
    <property type="entry name" value="GDSL"/>
</dbReference>
<dbReference type="RefSeq" id="WP_258542091.1">
    <property type="nucleotide sequence ID" value="NZ_OU015584.1"/>
</dbReference>
<proteinExistence type="predicted"/>
<dbReference type="AlphaFoldDB" id="A0A916JNM7"/>